<evidence type="ECO:0000256" key="3">
    <source>
        <dbReference type="ARBA" id="ARBA00023180"/>
    </source>
</evidence>
<gene>
    <name evidence="5" type="ORF">GE061_016896</name>
</gene>
<keyword evidence="3" id="KW-0325">Glycoprotein</keyword>
<name>A0A8S9XHA7_APOLU</name>
<organism evidence="5 6">
    <name type="scientific">Apolygus lucorum</name>
    <name type="common">Small green plant bug</name>
    <name type="synonym">Lygocoris lucorum</name>
    <dbReference type="NCBI Taxonomy" id="248454"/>
    <lineage>
        <taxon>Eukaryota</taxon>
        <taxon>Metazoa</taxon>
        <taxon>Ecdysozoa</taxon>
        <taxon>Arthropoda</taxon>
        <taxon>Hexapoda</taxon>
        <taxon>Insecta</taxon>
        <taxon>Pterygota</taxon>
        <taxon>Neoptera</taxon>
        <taxon>Paraneoptera</taxon>
        <taxon>Hemiptera</taxon>
        <taxon>Heteroptera</taxon>
        <taxon>Panheteroptera</taxon>
        <taxon>Cimicomorpha</taxon>
        <taxon>Miridae</taxon>
        <taxon>Mirini</taxon>
        <taxon>Apolygus</taxon>
    </lineage>
</organism>
<comment type="caution">
    <text evidence="5">The sequence shown here is derived from an EMBL/GenBank/DDBJ whole genome shotgun (WGS) entry which is preliminary data.</text>
</comment>
<evidence type="ECO:0000313" key="5">
    <source>
        <dbReference type="EMBL" id="KAF6208440.1"/>
    </source>
</evidence>
<dbReference type="PANTHER" id="PTHR23199">
    <property type="entry name" value="NEUROTROPHIN 1-RELATED"/>
    <property type="match status" value="1"/>
</dbReference>
<dbReference type="GO" id="GO:0008083">
    <property type="term" value="F:growth factor activity"/>
    <property type="evidence" value="ECO:0007669"/>
    <property type="project" value="TreeGrafter"/>
</dbReference>
<keyword evidence="1" id="KW-0732">Signal</keyword>
<sequence>MGSNYLRKIPRQYFEAYNNFFLNDSLLTEGLSTRIDGQIDEQPLCLSKEELLFPKKAQTIDKETKLIVNHGNYLQGVRVEVCMNESSPCQFKESFPAGYTTVCRQKYIARKLVVVTTADGSDSQTPLSTSDFLFPSCCVCKTRNIGR</sequence>
<dbReference type="InterPro" id="IPR032104">
    <property type="entry name" value="Spaetzle"/>
</dbReference>
<dbReference type="GO" id="GO:0021556">
    <property type="term" value="P:central nervous system formation"/>
    <property type="evidence" value="ECO:0007669"/>
    <property type="project" value="TreeGrafter"/>
</dbReference>
<keyword evidence="6" id="KW-1185">Reference proteome</keyword>
<feature type="domain" description="Spaetzle" evidence="4">
    <location>
        <begin position="43"/>
        <end position="141"/>
    </location>
</feature>
<reference evidence="5" key="1">
    <citation type="journal article" date="2021" name="Mol. Ecol. Resour.">
        <title>Apolygus lucorum genome provides insights into omnivorousness and mesophyll feeding.</title>
        <authorList>
            <person name="Liu Y."/>
            <person name="Liu H."/>
            <person name="Wang H."/>
            <person name="Huang T."/>
            <person name="Liu B."/>
            <person name="Yang B."/>
            <person name="Yin L."/>
            <person name="Li B."/>
            <person name="Zhang Y."/>
            <person name="Zhang S."/>
            <person name="Jiang F."/>
            <person name="Zhang X."/>
            <person name="Ren Y."/>
            <person name="Wang B."/>
            <person name="Wang S."/>
            <person name="Lu Y."/>
            <person name="Wu K."/>
            <person name="Fan W."/>
            <person name="Wang G."/>
        </authorList>
    </citation>
    <scope>NUCLEOTIDE SEQUENCE</scope>
    <source>
        <strain evidence="5">12Hb</strain>
    </source>
</reference>
<dbReference type="GO" id="GO:0005121">
    <property type="term" value="F:Toll binding"/>
    <property type="evidence" value="ECO:0007669"/>
    <property type="project" value="TreeGrafter"/>
</dbReference>
<dbReference type="AlphaFoldDB" id="A0A8S9XHA7"/>
<dbReference type="SUPFAM" id="SSF57501">
    <property type="entry name" value="Cystine-knot cytokines"/>
    <property type="match status" value="1"/>
</dbReference>
<dbReference type="GO" id="GO:0045087">
    <property type="term" value="P:innate immune response"/>
    <property type="evidence" value="ECO:0007669"/>
    <property type="project" value="TreeGrafter"/>
</dbReference>
<dbReference type="GO" id="GO:0005615">
    <property type="term" value="C:extracellular space"/>
    <property type="evidence" value="ECO:0007669"/>
    <property type="project" value="UniProtKB-ARBA"/>
</dbReference>
<evidence type="ECO:0000256" key="2">
    <source>
        <dbReference type="ARBA" id="ARBA00023157"/>
    </source>
</evidence>
<keyword evidence="2" id="KW-1015">Disulfide bond</keyword>
<evidence type="ECO:0000259" key="4">
    <source>
        <dbReference type="Pfam" id="PF16077"/>
    </source>
</evidence>
<accession>A0A8S9XHA7</accession>
<dbReference type="FunFam" id="2.10.90.10:FF:000056">
    <property type="entry name" value="Protein spaetzle"/>
    <property type="match status" value="1"/>
</dbReference>
<dbReference type="InterPro" id="IPR029034">
    <property type="entry name" value="Cystine-knot_cytokine"/>
</dbReference>
<dbReference type="Pfam" id="PF16077">
    <property type="entry name" value="Spaetzle"/>
    <property type="match status" value="1"/>
</dbReference>
<protein>
    <recommendedName>
        <fullName evidence="4">Spaetzle domain-containing protein</fullName>
    </recommendedName>
</protein>
<proteinExistence type="predicted"/>
<dbReference type="PANTHER" id="PTHR23199:SF13">
    <property type="entry name" value="PROTEIN SPAETZLE 3"/>
    <property type="match status" value="1"/>
</dbReference>
<dbReference type="Gene3D" id="2.10.90.10">
    <property type="entry name" value="Cystine-knot cytokines"/>
    <property type="match status" value="1"/>
</dbReference>
<evidence type="ECO:0000256" key="1">
    <source>
        <dbReference type="ARBA" id="ARBA00022729"/>
    </source>
</evidence>
<evidence type="ECO:0000313" key="6">
    <source>
        <dbReference type="Proteomes" id="UP000466442"/>
    </source>
</evidence>
<dbReference type="InterPro" id="IPR052444">
    <property type="entry name" value="Spz/Toll_ligand-like"/>
</dbReference>
<dbReference type="EMBL" id="WIXP02000007">
    <property type="protein sequence ID" value="KAF6208440.1"/>
    <property type="molecule type" value="Genomic_DNA"/>
</dbReference>
<dbReference type="OrthoDB" id="6359065at2759"/>
<dbReference type="Proteomes" id="UP000466442">
    <property type="component" value="Unassembled WGS sequence"/>
</dbReference>